<evidence type="ECO:0000256" key="1">
    <source>
        <dbReference type="ARBA" id="ARBA00004571"/>
    </source>
</evidence>
<dbReference type="GO" id="GO:0015344">
    <property type="term" value="F:siderophore uptake transmembrane transporter activity"/>
    <property type="evidence" value="ECO:0007669"/>
    <property type="project" value="TreeGrafter"/>
</dbReference>
<reference evidence="14" key="1">
    <citation type="submission" date="2019-11" db="EMBL/GenBank/DDBJ databases">
        <authorList>
            <person name="Feng L."/>
        </authorList>
    </citation>
    <scope>NUCLEOTIDE SEQUENCE</scope>
    <source>
        <strain evidence="14">PmerdaeLFYP103</strain>
    </source>
</reference>
<dbReference type="InterPro" id="IPR039426">
    <property type="entry name" value="TonB-dep_rcpt-like"/>
</dbReference>
<keyword evidence="4 10" id="KW-0812">Transmembrane</keyword>
<dbReference type="InterPro" id="IPR012910">
    <property type="entry name" value="Plug_dom"/>
</dbReference>
<dbReference type="Pfam" id="PF07715">
    <property type="entry name" value="Plug"/>
    <property type="match status" value="1"/>
</dbReference>
<evidence type="ECO:0000256" key="7">
    <source>
        <dbReference type="ARBA" id="ARBA00023136"/>
    </source>
</evidence>
<keyword evidence="2 10" id="KW-0813">Transport</keyword>
<dbReference type="Pfam" id="PF13715">
    <property type="entry name" value="CarbopepD_reg_2"/>
    <property type="match status" value="1"/>
</dbReference>
<dbReference type="InterPro" id="IPR023996">
    <property type="entry name" value="TonB-dep_OMP_SusC/RagA"/>
</dbReference>
<dbReference type="NCBIfam" id="TIGR04057">
    <property type="entry name" value="SusC_RagA_signa"/>
    <property type="match status" value="1"/>
</dbReference>
<dbReference type="Pfam" id="PF00593">
    <property type="entry name" value="TonB_dep_Rec_b-barrel"/>
    <property type="match status" value="1"/>
</dbReference>
<gene>
    <name evidence="14" type="ORF">PMLFYP103_03406</name>
</gene>
<dbReference type="InterPro" id="IPR008969">
    <property type="entry name" value="CarboxyPept-like_regulatory"/>
</dbReference>
<keyword evidence="5" id="KW-0732">Signal</keyword>
<dbReference type="PANTHER" id="PTHR30069:SF29">
    <property type="entry name" value="HEMOGLOBIN AND HEMOGLOBIN-HAPTOGLOBIN-BINDING PROTEIN 1-RELATED"/>
    <property type="match status" value="1"/>
</dbReference>
<dbReference type="RefSeq" id="WP_195421942.1">
    <property type="nucleotide sequence ID" value="NZ_CACRUV010000050.1"/>
</dbReference>
<dbReference type="Gene3D" id="2.170.130.10">
    <property type="entry name" value="TonB-dependent receptor, plug domain"/>
    <property type="match status" value="1"/>
</dbReference>
<dbReference type="InterPro" id="IPR036942">
    <property type="entry name" value="Beta-barrel_TonB_sf"/>
</dbReference>
<dbReference type="EMBL" id="CACRUV010000050">
    <property type="protein sequence ID" value="VYU71598.1"/>
    <property type="molecule type" value="Genomic_DNA"/>
</dbReference>
<dbReference type="NCBIfam" id="TIGR04056">
    <property type="entry name" value="OMP_RagA_SusC"/>
    <property type="match status" value="1"/>
</dbReference>
<keyword evidence="7 10" id="KW-0472">Membrane</keyword>
<dbReference type="PANTHER" id="PTHR30069">
    <property type="entry name" value="TONB-DEPENDENT OUTER MEMBRANE RECEPTOR"/>
    <property type="match status" value="1"/>
</dbReference>
<feature type="domain" description="TonB-dependent receptor plug" evidence="13">
    <location>
        <begin position="81"/>
        <end position="188"/>
    </location>
</feature>
<dbReference type="GO" id="GO:0009279">
    <property type="term" value="C:cell outer membrane"/>
    <property type="evidence" value="ECO:0007669"/>
    <property type="project" value="UniProtKB-SubCell"/>
</dbReference>
<protein>
    <submittedName>
        <fullName evidence="14">TonB-dependent Receptor Plug Domain protein</fullName>
    </submittedName>
</protein>
<dbReference type="InterPro" id="IPR000531">
    <property type="entry name" value="Beta-barrel_TonB"/>
</dbReference>
<evidence type="ECO:0000256" key="11">
    <source>
        <dbReference type="RuleBase" id="RU003357"/>
    </source>
</evidence>
<evidence type="ECO:0000259" key="12">
    <source>
        <dbReference type="Pfam" id="PF00593"/>
    </source>
</evidence>
<evidence type="ECO:0000256" key="2">
    <source>
        <dbReference type="ARBA" id="ARBA00022448"/>
    </source>
</evidence>
<dbReference type="GO" id="GO:0044718">
    <property type="term" value="P:siderophore transmembrane transport"/>
    <property type="evidence" value="ECO:0007669"/>
    <property type="project" value="TreeGrafter"/>
</dbReference>
<feature type="domain" description="TonB-dependent receptor-like beta-barrel" evidence="12">
    <location>
        <begin position="313"/>
        <end position="911"/>
    </location>
</feature>
<evidence type="ECO:0000256" key="4">
    <source>
        <dbReference type="ARBA" id="ARBA00022692"/>
    </source>
</evidence>
<evidence type="ECO:0000256" key="5">
    <source>
        <dbReference type="ARBA" id="ARBA00022729"/>
    </source>
</evidence>
<evidence type="ECO:0000256" key="6">
    <source>
        <dbReference type="ARBA" id="ARBA00023077"/>
    </source>
</evidence>
<evidence type="ECO:0000313" key="14">
    <source>
        <dbReference type="EMBL" id="VYU71598.1"/>
    </source>
</evidence>
<evidence type="ECO:0000256" key="3">
    <source>
        <dbReference type="ARBA" id="ARBA00022452"/>
    </source>
</evidence>
<evidence type="ECO:0000256" key="9">
    <source>
        <dbReference type="ARBA" id="ARBA00023237"/>
    </source>
</evidence>
<keyword evidence="3 10" id="KW-1134">Transmembrane beta strand</keyword>
<dbReference type="InterPro" id="IPR037066">
    <property type="entry name" value="Plug_dom_sf"/>
</dbReference>
<evidence type="ECO:0000259" key="13">
    <source>
        <dbReference type="Pfam" id="PF07715"/>
    </source>
</evidence>
<comment type="similarity">
    <text evidence="10 11">Belongs to the TonB-dependent receptor family.</text>
</comment>
<dbReference type="InterPro" id="IPR023997">
    <property type="entry name" value="TonB-dep_OMP_SusC/RagA_CS"/>
</dbReference>
<dbReference type="Gene3D" id="2.40.170.20">
    <property type="entry name" value="TonB-dependent receptor, beta-barrel domain"/>
    <property type="match status" value="1"/>
</dbReference>
<comment type="subcellular location">
    <subcellularLocation>
        <location evidence="1 10">Cell outer membrane</location>
        <topology evidence="1 10">Multi-pass membrane protein</topology>
    </subcellularLocation>
</comment>
<evidence type="ECO:0000256" key="10">
    <source>
        <dbReference type="PROSITE-ProRule" id="PRU01360"/>
    </source>
</evidence>
<keyword evidence="6 11" id="KW-0798">TonB box</keyword>
<accession>A0A6N3H4P2</accession>
<proteinExistence type="inferred from homology"/>
<name>A0A6N3H4P2_9BACT</name>
<organism evidence="14">
    <name type="scientific">Parabacteroides merdae</name>
    <dbReference type="NCBI Taxonomy" id="46503"/>
    <lineage>
        <taxon>Bacteria</taxon>
        <taxon>Pseudomonadati</taxon>
        <taxon>Bacteroidota</taxon>
        <taxon>Bacteroidia</taxon>
        <taxon>Bacteroidales</taxon>
        <taxon>Tannerellaceae</taxon>
        <taxon>Parabacteroides</taxon>
    </lineage>
</organism>
<evidence type="ECO:0000256" key="8">
    <source>
        <dbReference type="ARBA" id="ARBA00023170"/>
    </source>
</evidence>
<dbReference type="PROSITE" id="PS52016">
    <property type="entry name" value="TONB_DEPENDENT_REC_3"/>
    <property type="match status" value="1"/>
</dbReference>
<dbReference type="AlphaFoldDB" id="A0A6N3H4P2"/>
<dbReference type="SUPFAM" id="SSF56935">
    <property type="entry name" value="Porins"/>
    <property type="match status" value="1"/>
</dbReference>
<sequence length="956" mass="106240">MGQPIIGANIVEKGTTNGTTSDIEGNFSLSVSSKAILEVRYIGYAPREVVVGNEQHFKLLLKEDMEILDEVVVIGYGSMTKKELTSAISHVSSKDFLSISNVDPSMMIQGKVAGVSVTNTGMGDPNNQANIQIRGISSRAAGLGPLIVIDGIPGGNLTNINPNDIESMDILKDGAASAIYGTRGRNGVVLITTKKGARDGQLHASYVGTVSANFMIHDLDPLNAEEFRKYRVPNNQGVDQGANTNWLDEITRTGLAHQHTVTLSGGNSRSNYRATIDFKDATGVDIRSDRKEYGARFSLNHTTKSGLLNFSANISPRFVYRNNSDWSVFRAALEANPTTPVFDPNIPGQYSNFNGQAAGMNPVELLKLDQSGGETKLLDWDATVKLNLLPLLAKEGTSVHSLNTQVTLAQQQNDNFNFWFRPAISTMAQNSGRSGEASRDYGKSRQESLEWLVNYTMEKNQHHLKLMGGYSYQYFQNSGMSASNKDFPSDILSYNNLAQGEWAKEEGRNEMGSYKNDSKLIAFLGRINYDYKGRYLFTASYRYEGSSKFGKNNKWGSFPAVSAGWRMSEENFMKDATWINELKIRGDFGVTGNQNFDSYKSLATMQGFGSYYHEGSYFTVWGPAKNPNYNLKWEKGVNWNIGVDFSMFDNIFSGSLNYYNRKQQDLLGDYNVSVPPYLFASTFVNVGTMRNTGFELDLNVQAVKTKDFSYNIGFVGATNNNKFLHFSNNEFTGQAFQDVCNMESPGNPGTLQRMQEGERLGNYFTWSYAGIDENGNWLVWNKDNTEKISINEATTEDKRVTGNGLPKFTASLSNTFSYKNWDLTVFLSGAFGFDIYNVHDLYYGLQSAPGNVLKKAYDKNAGITTGLNVLTDYFLEKGDYLKLDVVTLGYRFNINNKWLDSIRLYVTGKNLATITGFSGVDPASYQMNGLTPGTNNGTRNYYPTTTQLLFGLQLDF</sequence>
<keyword evidence="8 14" id="KW-0675">Receptor</keyword>
<keyword evidence="9 10" id="KW-0998">Cell outer membrane</keyword>
<dbReference type="SUPFAM" id="SSF49464">
    <property type="entry name" value="Carboxypeptidase regulatory domain-like"/>
    <property type="match status" value="1"/>
</dbReference>